<keyword evidence="2" id="KW-0328">Glycosyltransferase</keyword>
<evidence type="ECO:0000256" key="1">
    <source>
        <dbReference type="SAM" id="MobiDB-lite"/>
    </source>
</evidence>
<feature type="compositionally biased region" description="Basic and acidic residues" evidence="1">
    <location>
        <begin position="136"/>
        <end position="146"/>
    </location>
</feature>
<reference evidence="2" key="2">
    <citation type="submission" date="2014-07" db="EMBL/GenBank/DDBJ databases">
        <authorList>
            <person name="Hull J."/>
        </authorList>
    </citation>
    <scope>NUCLEOTIDE SEQUENCE</scope>
</reference>
<name>A0A0A9Y4H2_LYGHE</name>
<dbReference type="EMBL" id="GBHO01017591">
    <property type="protein sequence ID" value="JAG26013.1"/>
    <property type="molecule type" value="Transcribed_RNA"/>
</dbReference>
<proteinExistence type="predicted"/>
<feature type="compositionally biased region" description="Polar residues" evidence="1">
    <location>
        <begin position="1"/>
        <end position="18"/>
    </location>
</feature>
<protein>
    <submittedName>
        <fullName evidence="2">ATP phosphoribosyltransferase</fullName>
    </submittedName>
</protein>
<reference evidence="2" key="1">
    <citation type="journal article" date="2014" name="PLoS ONE">
        <title>Transcriptome-Based Identification of ABC Transporters in the Western Tarnished Plant Bug Lygus hesperus.</title>
        <authorList>
            <person name="Hull J.J."/>
            <person name="Chaney K."/>
            <person name="Geib S.M."/>
            <person name="Fabrick J.A."/>
            <person name="Brent C.S."/>
            <person name="Walsh D."/>
            <person name="Lavine L.C."/>
        </authorList>
    </citation>
    <scope>NUCLEOTIDE SEQUENCE</scope>
</reference>
<feature type="compositionally biased region" description="Polar residues" evidence="1">
    <location>
        <begin position="82"/>
        <end position="94"/>
    </location>
</feature>
<evidence type="ECO:0000313" key="3">
    <source>
        <dbReference type="EMBL" id="JAP98668.1"/>
    </source>
</evidence>
<keyword evidence="2" id="KW-0808">Transferase</keyword>
<feature type="compositionally biased region" description="Polar residues" evidence="1">
    <location>
        <begin position="37"/>
        <end position="48"/>
    </location>
</feature>
<feature type="region of interest" description="Disordered" evidence="1">
    <location>
        <begin position="125"/>
        <end position="146"/>
    </location>
</feature>
<organism evidence="2">
    <name type="scientific">Lygus hesperus</name>
    <name type="common">Western plant bug</name>
    <dbReference type="NCBI Taxonomy" id="30085"/>
    <lineage>
        <taxon>Eukaryota</taxon>
        <taxon>Metazoa</taxon>
        <taxon>Ecdysozoa</taxon>
        <taxon>Arthropoda</taxon>
        <taxon>Hexapoda</taxon>
        <taxon>Insecta</taxon>
        <taxon>Pterygota</taxon>
        <taxon>Neoptera</taxon>
        <taxon>Paraneoptera</taxon>
        <taxon>Hemiptera</taxon>
        <taxon>Heteroptera</taxon>
        <taxon>Panheteroptera</taxon>
        <taxon>Cimicomorpha</taxon>
        <taxon>Miridae</taxon>
        <taxon>Mirini</taxon>
        <taxon>Lygus</taxon>
    </lineage>
</organism>
<feature type="region of interest" description="Disordered" evidence="1">
    <location>
        <begin position="1"/>
        <end position="94"/>
    </location>
</feature>
<evidence type="ECO:0000313" key="2">
    <source>
        <dbReference type="EMBL" id="JAG26013.1"/>
    </source>
</evidence>
<sequence length="146" mass="15593">MTATSSMGKRNDGSNVTSRGGEDEDDDKDYHDRNADKSFTTASASSVCSGMMSGAADQTNHHLHNNDISETMGSGVGVLGKDSSTAAQSDETQRLRTNVSKGAFDNAFAMKGSLYEVFNVKRIAATDENVESSAEGEARNQARYDH</sequence>
<reference evidence="3" key="3">
    <citation type="journal article" date="2016" name="Gigascience">
        <title>De novo construction of an expanded transcriptome assembly for the western tarnished plant bug, Lygus hesperus.</title>
        <authorList>
            <person name="Tassone E.E."/>
            <person name="Geib S.M."/>
            <person name="Hall B."/>
            <person name="Fabrick J.A."/>
            <person name="Brent C.S."/>
            <person name="Hull J.J."/>
        </authorList>
    </citation>
    <scope>NUCLEOTIDE SEQUENCE</scope>
</reference>
<accession>A0A0A9Y4H2</accession>
<dbReference type="EMBL" id="GDHC01019960">
    <property type="protein sequence ID" value="JAP98668.1"/>
    <property type="molecule type" value="Transcribed_RNA"/>
</dbReference>
<gene>
    <name evidence="2" type="primary">hisG_3</name>
    <name evidence="2" type="ORF">CM83_15366</name>
    <name evidence="3" type="ORF">g.9184</name>
</gene>
<dbReference type="AlphaFoldDB" id="A0A0A9Y4H2"/>
<dbReference type="GO" id="GO:0016757">
    <property type="term" value="F:glycosyltransferase activity"/>
    <property type="evidence" value="ECO:0007669"/>
    <property type="project" value="UniProtKB-KW"/>
</dbReference>